<accession>A0AAD1TIB5</accession>
<keyword evidence="3" id="KW-1185">Reference proteome</keyword>
<evidence type="ECO:0000313" key="2">
    <source>
        <dbReference type="EMBL" id="CAH2327748.1"/>
    </source>
</evidence>
<dbReference type="Proteomes" id="UP001295444">
    <property type="component" value="Chromosome 13"/>
</dbReference>
<protein>
    <submittedName>
        <fullName evidence="2">Uncharacterized protein</fullName>
    </submittedName>
</protein>
<reference evidence="2" key="1">
    <citation type="submission" date="2022-03" db="EMBL/GenBank/DDBJ databases">
        <authorList>
            <person name="Alioto T."/>
            <person name="Alioto T."/>
            <person name="Gomez Garrido J."/>
        </authorList>
    </citation>
    <scope>NUCLEOTIDE SEQUENCE</scope>
</reference>
<organism evidence="2 3">
    <name type="scientific">Pelobates cultripes</name>
    <name type="common">Western spadefoot toad</name>
    <dbReference type="NCBI Taxonomy" id="61616"/>
    <lineage>
        <taxon>Eukaryota</taxon>
        <taxon>Metazoa</taxon>
        <taxon>Chordata</taxon>
        <taxon>Craniata</taxon>
        <taxon>Vertebrata</taxon>
        <taxon>Euteleostomi</taxon>
        <taxon>Amphibia</taxon>
        <taxon>Batrachia</taxon>
        <taxon>Anura</taxon>
        <taxon>Pelobatoidea</taxon>
        <taxon>Pelobatidae</taxon>
        <taxon>Pelobates</taxon>
    </lineage>
</organism>
<gene>
    <name evidence="2" type="ORF">PECUL_23A011875</name>
</gene>
<sequence length="145" mass="15837">MATAPITSRRTEAAALEQRPGTFHKPKQTRPPSTDSGPQTSSSCGLGSSLHCLRQHLSPLLAELWGLKWDSNPAQKRGETGHENRLHFIPEGDASRHGRSIALLANKYPSYPAIKVKHKGLEYSQDASQISIAAGTTKQLLILYN</sequence>
<name>A0AAD1TIB5_PELCU</name>
<proteinExistence type="predicted"/>
<feature type="region of interest" description="Disordered" evidence="1">
    <location>
        <begin position="1"/>
        <end position="46"/>
    </location>
</feature>
<dbReference type="EMBL" id="OW240924">
    <property type="protein sequence ID" value="CAH2327748.1"/>
    <property type="molecule type" value="Genomic_DNA"/>
</dbReference>
<dbReference type="AlphaFoldDB" id="A0AAD1TIB5"/>
<evidence type="ECO:0000256" key="1">
    <source>
        <dbReference type="SAM" id="MobiDB-lite"/>
    </source>
</evidence>
<evidence type="ECO:0000313" key="3">
    <source>
        <dbReference type="Proteomes" id="UP001295444"/>
    </source>
</evidence>
<feature type="compositionally biased region" description="Polar residues" evidence="1">
    <location>
        <begin position="30"/>
        <end position="40"/>
    </location>
</feature>